<dbReference type="InterPro" id="IPR021109">
    <property type="entry name" value="Peptidase_aspartic_dom_sf"/>
</dbReference>
<evidence type="ECO:0000256" key="1">
    <source>
        <dbReference type="ARBA" id="ARBA00004613"/>
    </source>
</evidence>
<dbReference type="PANTHER" id="PTHR47967">
    <property type="entry name" value="OS07G0603500 PROTEIN-RELATED"/>
    <property type="match status" value="1"/>
</dbReference>
<dbReference type="RefSeq" id="XP_021830063.1">
    <property type="nucleotide sequence ID" value="XM_021974371.1"/>
</dbReference>
<name>A0A6P5TR58_PRUAV</name>
<feature type="domain" description="Peptidase A1" evidence="8">
    <location>
        <begin position="1"/>
        <end position="233"/>
    </location>
</feature>
<dbReference type="PROSITE" id="PS00141">
    <property type="entry name" value="ASP_PROTEASE"/>
    <property type="match status" value="1"/>
</dbReference>
<dbReference type="InterPro" id="IPR033121">
    <property type="entry name" value="PEPTIDASE_A1"/>
</dbReference>
<keyword evidence="7" id="KW-0325">Glycoprotein</keyword>
<comment type="subcellular location">
    <subcellularLocation>
        <location evidence="1">Secreted</location>
    </subcellularLocation>
</comment>
<keyword evidence="3" id="KW-0964">Secreted</keyword>
<evidence type="ECO:0000256" key="5">
    <source>
        <dbReference type="ARBA" id="ARBA00022750"/>
    </source>
</evidence>
<dbReference type="InterPro" id="IPR032861">
    <property type="entry name" value="TAXi_N"/>
</dbReference>
<dbReference type="AlphaFoldDB" id="A0A6P5TR58"/>
<protein>
    <submittedName>
        <fullName evidence="10">Aspartic proteinase CDR1-like</fullName>
    </submittedName>
</protein>
<dbReference type="GO" id="GO:0004190">
    <property type="term" value="F:aspartic-type endopeptidase activity"/>
    <property type="evidence" value="ECO:0007669"/>
    <property type="project" value="UniProtKB-KW"/>
</dbReference>
<dbReference type="PROSITE" id="PS51767">
    <property type="entry name" value="PEPTIDASE_A1"/>
    <property type="match status" value="1"/>
</dbReference>
<dbReference type="InterPro" id="IPR034161">
    <property type="entry name" value="Pepsin-like_plant"/>
</dbReference>
<reference evidence="10" key="1">
    <citation type="submission" date="2025-08" db="UniProtKB">
        <authorList>
            <consortium name="RefSeq"/>
        </authorList>
    </citation>
    <scope>IDENTIFICATION</scope>
</reference>
<evidence type="ECO:0000259" key="8">
    <source>
        <dbReference type="PROSITE" id="PS51767"/>
    </source>
</evidence>
<sequence length="246" mass="26663">MIFGCGQDNEGLFNKNGSGMIGLACGSVSLISQMSSSVDGEFSYCLGQAFSRLNSSSKMSFGSEAVVPGVMVVSNPLLLQDRKSFYYLRLEAMSVGRKRLQYNGSLSSSFAPAEGNIIVDSGTTLTLLPEDFYNKLELAVSKAIWLRRASDPRCFLSLCYRTKSGAIKAPLITAHFAGANVKLTAVNTFLRLSMDVVCFAFRPINQSVAVFGNMAQTNLLIGYDLKKDTVSFKPTDCTKNEFGVIA</sequence>
<evidence type="ECO:0000256" key="2">
    <source>
        <dbReference type="ARBA" id="ARBA00007447"/>
    </source>
</evidence>
<dbReference type="KEGG" id="pavi:110770273"/>
<dbReference type="Pfam" id="PF14541">
    <property type="entry name" value="TAXi_C"/>
    <property type="match status" value="1"/>
</dbReference>
<comment type="similarity">
    <text evidence="2">Belongs to the peptidase A1 family.</text>
</comment>
<dbReference type="Proteomes" id="UP000515124">
    <property type="component" value="Unplaced"/>
</dbReference>
<evidence type="ECO:0000256" key="3">
    <source>
        <dbReference type="ARBA" id="ARBA00022525"/>
    </source>
</evidence>
<proteinExistence type="inferred from homology"/>
<dbReference type="SUPFAM" id="SSF50630">
    <property type="entry name" value="Acid proteases"/>
    <property type="match status" value="1"/>
</dbReference>
<keyword evidence="6" id="KW-0378">Hydrolase</keyword>
<keyword evidence="4" id="KW-0645">Protease</keyword>
<evidence type="ECO:0000256" key="7">
    <source>
        <dbReference type="ARBA" id="ARBA00023180"/>
    </source>
</evidence>
<gene>
    <name evidence="10" type="primary">LOC110770273</name>
</gene>
<dbReference type="Pfam" id="PF14543">
    <property type="entry name" value="TAXi_N"/>
    <property type="match status" value="1"/>
</dbReference>
<organism evidence="9 10">
    <name type="scientific">Prunus avium</name>
    <name type="common">Cherry</name>
    <name type="synonym">Cerasus avium</name>
    <dbReference type="NCBI Taxonomy" id="42229"/>
    <lineage>
        <taxon>Eukaryota</taxon>
        <taxon>Viridiplantae</taxon>
        <taxon>Streptophyta</taxon>
        <taxon>Embryophyta</taxon>
        <taxon>Tracheophyta</taxon>
        <taxon>Spermatophyta</taxon>
        <taxon>Magnoliopsida</taxon>
        <taxon>eudicotyledons</taxon>
        <taxon>Gunneridae</taxon>
        <taxon>Pentapetalae</taxon>
        <taxon>rosids</taxon>
        <taxon>fabids</taxon>
        <taxon>Rosales</taxon>
        <taxon>Rosaceae</taxon>
        <taxon>Amygdaloideae</taxon>
        <taxon>Amygdaleae</taxon>
        <taxon>Prunus</taxon>
    </lineage>
</organism>
<dbReference type="PANTHER" id="PTHR47967:SF66">
    <property type="entry name" value="ASPARTIC PROTEINASE CDR1-RELATED"/>
    <property type="match status" value="1"/>
</dbReference>
<evidence type="ECO:0000256" key="6">
    <source>
        <dbReference type="ARBA" id="ARBA00022801"/>
    </source>
</evidence>
<dbReference type="InterPro" id="IPR051708">
    <property type="entry name" value="Plant_Aspart_Prot_A1"/>
</dbReference>
<accession>A0A6P5TR58</accession>
<dbReference type="GO" id="GO:0005576">
    <property type="term" value="C:extracellular region"/>
    <property type="evidence" value="ECO:0007669"/>
    <property type="project" value="UniProtKB-SubCell"/>
</dbReference>
<dbReference type="InterPro" id="IPR001969">
    <property type="entry name" value="Aspartic_peptidase_AS"/>
</dbReference>
<keyword evidence="5" id="KW-0064">Aspartyl protease</keyword>
<dbReference type="FunFam" id="2.40.70.10:FF:000050">
    <property type="entry name" value="Aspartic proteinase CDR1"/>
    <property type="match status" value="1"/>
</dbReference>
<dbReference type="Gene3D" id="2.40.70.10">
    <property type="entry name" value="Acid Proteases"/>
    <property type="match status" value="2"/>
</dbReference>
<dbReference type="GeneID" id="110770273"/>
<dbReference type="CDD" id="cd05476">
    <property type="entry name" value="pepsin_A_like_plant"/>
    <property type="match status" value="1"/>
</dbReference>
<keyword evidence="9" id="KW-1185">Reference proteome</keyword>
<evidence type="ECO:0000256" key="4">
    <source>
        <dbReference type="ARBA" id="ARBA00022670"/>
    </source>
</evidence>
<dbReference type="GO" id="GO:0006508">
    <property type="term" value="P:proteolysis"/>
    <property type="evidence" value="ECO:0007669"/>
    <property type="project" value="UniProtKB-KW"/>
</dbReference>
<evidence type="ECO:0000313" key="10">
    <source>
        <dbReference type="RefSeq" id="XP_021830063.1"/>
    </source>
</evidence>
<evidence type="ECO:0000313" key="9">
    <source>
        <dbReference type="Proteomes" id="UP000515124"/>
    </source>
</evidence>
<dbReference type="InterPro" id="IPR032799">
    <property type="entry name" value="TAXi_C"/>
</dbReference>